<gene>
    <name evidence="1" type="ORF">EVA_14849</name>
</gene>
<evidence type="ECO:0000313" key="1">
    <source>
        <dbReference type="EMBL" id="EJW97045.1"/>
    </source>
</evidence>
<dbReference type="EMBL" id="AMCI01004963">
    <property type="protein sequence ID" value="EJW97045.1"/>
    <property type="molecule type" value="Genomic_DNA"/>
</dbReference>
<reference evidence="1" key="1">
    <citation type="journal article" date="2012" name="PLoS ONE">
        <title>Gene sets for utilization of primary and secondary nutrition supplies in the distal gut of endangered iberian lynx.</title>
        <authorList>
            <person name="Alcaide M."/>
            <person name="Messina E."/>
            <person name="Richter M."/>
            <person name="Bargiela R."/>
            <person name="Peplies J."/>
            <person name="Huws S.A."/>
            <person name="Newbold C.J."/>
            <person name="Golyshin P.N."/>
            <person name="Simon M.A."/>
            <person name="Lopez G."/>
            <person name="Yakimov M.M."/>
            <person name="Ferrer M."/>
        </authorList>
    </citation>
    <scope>NUCLEOTIDE SEQUENCE</scope>
</reference>
<protein>
    <submittedName>
        <fullName evidence="1">Uncharacterized protein</fullName>
    </submittedName>
</protein>
<dbReference type="AlphaFoldDB" id="J9CAZ9"/>
<name>J9CAZ9_9ZZZZ</name>
<sequence>ILLLHYSFPKIPEQACSAILSGQEHLIDVGDFGGEFFAM</sequence>
<accession>J9CAZ9</accession>
<organism evidence="1">
    <name type="scientific">gut metagenome</name>
    <dbReference type="NCBI Taxonomy" id="749906"/>
    <lineage>
        <taxon>unclassified sequences</taxon>
        <taxon>metagenomes</taxon>
        <taxon>organismal metagenomes</taxon>
    </lineage>
</organism>
<proteinExistence type="predicted"/>
<feature type="non-terminal residue" evidence="1">
    <location>
        <position position="1"/>
    </location>
</feature>
<comment type="caution">
    <text evidence="1">The sequence shown here is derived from an EMBL/GenBank/DDBJ whole genome shotgun (WGS) entry which is preliminary data.</text>
</comment>